<dbReference type="InterPro" id="IPR035587">
    <property type="entry name" value="DUS-like_FMN-bd"/>
</dbReference>
<evidence type="ECO:0000256" key="4">
    <source>
        <dbReference type="ARBA" id="ARBA00023002"/>
    </source>
</evidence>
<evidence type="ECO:0000256" key="6">
    <source>
        <dbReference type="PIRSR" id="PIRSR006621-1"/>
    </source>
</evidence>
<keyword evidence="2 5" id="KW-0288">FMN</keyword>
<dbReference type="EC" id="1.3.1.-" evidence="5"/>
<evidence type="ECO:0000256" key="7">
    <source>
        <dbReference type="PIRSR" id="PIRSR006621-2"/>
    </source>
</evidence>
<sequence>MRRIEQTIDMQNLLPIHFAPLQGYTEAIYRQAHARIFGGVESYYSPFVRVERGEIRRKDMREITSENNRGVNLIPQLIAPDTDKMEQIIALFIEKGYKTADINLGCPFPILAKRHNGSGMLPYPEEVRNLLTTAIENHPDMQFSVKMRLGWENPEECLALLPLLNELPLTHIIMHPRLGKQQYKGEVDLKGFEAFYNECRHPLIYNGDLLTTEGIHAISERFPHLAGVMIGRGLLANPALAAEYQQGHPLSEKEMQEKLRLFHADIFAQYGNLLEGGDRQLLMKMKSLWEYMMPDGDRKAKKAIHKANKLETYQTAVNNLLK</sequence>
<reference evidence="10" key="1">
    <citation type="submission" date="2016-11" db="EMBL/GenBank/DDBJ databases">
        <authorList>
            <person name="Varghese N."/>
            <person name="Submissions S."/>
        </authorList>
    </citation>
    <scope>NUCLEOTIDE SEQUENCE [LARGE SCALE GENOMIC DNA]</scope>
    <source>
        <strain evidence="10">DSM 26884</strain>
    </source>
</reference>
<feature type="binding site" evidence="7">
    <location>
        <begin position="231"/>
        <end position="232"/>
    </location>
    <ligand>
        <name>FMN</name>
        <dbReference type="ChEBI" id="CHEBI:58210"/>
    </ligand>
</feature>
<gene>
    <name evidence="9" type="ORF">SAMN05444350_10646</name>
</gene>
<comment type="similarity">
    <text evidence="5">Belongs to the dus family.</text>
</comment>
<evidence type="ECO:0000256" key="1">
    <source>
        <dbReference type="ARBA" id="ARBA00022630"/>
    </source>
</evidence>
<name>A0A1M6DA26_9BACE</name>
<evidence type="ECO:0000256" key="5">
    <source>
        <dbReference type="PIRNR" id="PIRNR006621"/>
    </source>
</evidence>
<dbReference type="CDD" id="cd02801">
    <property type="entry name" value="DUS_like_FMN"/>
    <property type="match status" value="1"/>
</dbReference>
<dbReference type="Proteomes" id="UP000184192">
    <property type="component" value="Unassembled WGS sequence"/>
</dbReference>
<keyword evidence="1 5" id="KW-0285">Flavoprotein</keyword>
<feature type="binding site" evidence="7">
    <location>
        <position position="175"/>
    </location>
    <ligand>
        <name>FMN</name>
        <dbReference type="ChEBI" id="CHEBI:58210"/>
    </ligand>
</feature>
<keyword evidence="3 5" id="KW-0819">tRNA processing</keyword>
<evidence type="ECO:0000313" key="9">
    <source>
        <dbReference type="EMBL" id="SHI70074.1"/>
    </source>
</evidence>
<comment type="cofactor">
    <cofactor evidence="5 7">
        <name>FMN</name>
        <dbReference type="ChEBI" id="CHEBI:58210"/>
    </cofactor>
</comment>
<keyword evidence="10" id="KW-1185">Reference proteome</keyword>
<accession>A0A1M6DA26</accession>
<dbReference type="EMBL" id="FQZN01000006">
    <property type="protein sequence ID" value="SHI70074.1"/>
    <property type="molecule type" value="Genomic_DNA"/>
</dbReference>
<comment type="function">
    <text evidence="5">Catalyzes the synthesis of 5,6-dihydrouridine (D), a modified base found in the D-loop of most tRNAs, via the reduction of the C5-C6 double bond in target uridines.</text>
</comment>
<evidence type="ECO:0000313" key="10">
    <source>
        <dbReference type="Proteomes" id="UP000184192"/>
    </source>
</evidence>
<dbReference type="Pfam" id="PF01207">
    <property type="entry name" value="Dus"/>
    <property type="match status" value="1"/>
</dbReference>
<feature type="domain" description="DUS-like FMN-binding" evidence="8">
    <location>
        <begin position="18"/>
        <end position="293"/>
    </location>
</feature>
<dbReference type="GO" id="GO:0017150">
    <property type="term" value="F:tRNA dihydrouridine synthase activity"/>
    <property type="evidence" value="ECO:0007669"/>
    <property type="project" value="InterPro"/>
</dbReference>
<dbReference type="GO" id="GO:0003723">
    <property type="term" value="F:RNA binding"/>
    <property type="evidence" value="ECO:0007669"/>
    <property type="project" value="TreeGrafter"/>
</dbReference>
<protein>
    <recommendedName>
        <fullName evidence="5">tRNA-dihydrouridine synthase</fullName>
        <ecNumber evidence="5">1.3.1.-</ecNumber>
    </recommendedName>
</protein>
<organism evidence="9 10">
    <name type="scientific">Bacteroides stercorirosoris</name>
    <dbReference type="NCBI Taxonomy" id="871324"/>
    <lineage>
        <taxon>Bacteria</taxon>
        <taxon>Pseudomonadati</taxon>
        <taxon>Bacteroidota</taxon>
        <taxon>Bacteroidia</taxon>
        <taxon>Bacteroidales</taxon>
        <taxon>Bacteroidaceae</taxon>
        <taxon>Bacteroides</taxon>
    </lineage>
</organism>
<feature type="active site" description="Proton donor" evidence="6">
    <location>
        <position position="106"/>
    </location>
</feature>
<feature type="binding site" evidence="7">
    <location>
        <position position="76"/>
    </location>
    <ligand>
        <name>FMN</name>
        <dbReference type="ChEBI" id="CHEBI:58210"/>
    </ligand>
</feature>
<evidence type="ECO:0000256" key="2">
    <source>
        <dbReference type="ARBA" id="ARBA00022643"/>
    </source>
</evidence>
<dbReference type="SUPFAM" id="SSF51395">
    <property type="entry name" value="FMN-linked oxidoreductases"/>
    <property type="match status" value="1"/>
</dbReference>
<dbReference type="GO" id="GO:0050660">
    <property type="term" value="F:flavin adenine dinucleotide binding"/>
    <property type="evidence" value="ECO:0007669"/>
    <property type="project" value="InterPro"/>
</dbReference>
<dbReference type="PIRSF" id="PIRSF006621">
    <property type="entry name" value="Dus"/>
    <property type="match status" value="1"/>
</dbReference>
<dbReference type="AlphaFoldDB" id="A0A1M6DA26"/>
<evidence type="ECO:0000256" key="3">
    <source>
        <dbReference type="ARBA" id="ARBA00022694"/>
    </source>
</evidence>
<dbReference type="eggNOG" id="COG0042">
    <property type="taxonomic scope" value="Bacteria"/>
</dbReference>
<keyword evidence="4 5" id="KW-0560">Oxidoreductase</keyword>
<dbReference type="InterPro" id="IPR013785">
    <property type="entry name" value="Aldolase_TIM"/>
</dbReference>
<dbReference type="Gene3D" id="3.20.20.70">
    <property type="entry name" value="Aldolase class I"/>
    <property type="match status" value="1"/>
</dbReference>
<dbReference type="PANTHER" id="PTHR45846:SF1">
    <property type="entry name" value="TRNA-DIHYDROURIDINE(47) SYNTHASE [NAD(P)(+)]-LIKE"/>
    <property type="match status" value="1"/>
</dbReference>
<dbReference type="PANTHER" id="PTHR45846">
    <property type="entry name" value="TRNA-DIHYDROURIDINE(47) SYNTHASE [NAD(P)(+)]-LIKE"/>
    <property type="match status" value="1"/>
</dbReference>
<keyword evidence="7" id="KW-0547">Nucleotide-binding</keyword>
<feature type="binding site" evidence="7">
    <location>
        <position position="146"/>
    </location>
    <ligand>
        <name>FMN</name>
        <dbReference type="ChEBI" id="CHEBI:58210"/>
    </ligand>
</feature>
<proteinExistence type="inferred from homology"/>
<evidence type="ECO:0000259" key="8">
    <source>
        <dbReference type="Pfam" id="PF01207"/>
    </source>
</evidence>
<dbReference type="InterPro" id="IPR001269">
    <property type="entry name" value="DUS_fam"/>
</dbReference>